<accession>A0ABT9EH71</accession>
<dbReference type="EMBL" id="JAUUDS010000001">
    <property type="protein sequence ID" value="MDP1026312.1"/>
    <property type="molecule type" value="Genomic_DNA"/>
</dbReference>
<protein>
    <submittedName>
        <fullName evidence="1">Uncharacterized protein</fullName>
    </submittedName>
</protein>
<keyword evidence="2" id="KW-1185">Reference proteome</keyword>
<name>A0ABT9EH71_9SPHN</name>
<dbReference type="Proteomes" id="UP001230685">
    <property type="component" value="Unassembled WGS sequence"/>
</dbReference>
<gene>
    <name evidence="1" type="ORF">Q5H91_03735</name>
</gene>
<comment type="caution">
    <text evidence="1">The sequence shown here is derived from an EMBL/GenBank/DDBJ whole genome shotgun (WGS) entry which is preliminary data.</text>
</comment>
<reference evidence="1 2" key="1">
    <citation type="submission" date="2023-07" db="EMBL/GenBank/DDBJ databases">
        <authorList>
            <person name="Kim M.K."/>
        </authorList>
    </citation>
    <scope>NUCLEOTIDE SEQUENCE [LARGE SCALE GENOMIC DNA]</scope>
    <source>
        <strain evidence="1 2">KR1UV-12</strain>
    </source>
</reference>
<sequence>MDCSAYAAYVRARMNLLLLLSALFSALAGIGGAVRAPDAVQAVAGSSVVQAASRAAPRSQATRPTATLPTLVEIAGRLQVSASTNPTAVAVPLWATRRRE</sequence>
<proteinExistence type="predicted"/>
<evidence type="ECO:0000313" key="1">
    <source>
        <dbReference type="EMBL" id="MDP1026312.1"/>
    </source>
</evidence>
<evidence type="ECO:0000313" key="2">
    <source>
        <dbReference type="Proteomes" id="UP001230685"/>
    </source>
</evidence>
<organism evidence="1 2">
    <name type="scientific">Sphingomonas aurea</name>
    <dbReference type="NCBI Taxonomy" id="3063994"/>
    <lineage>
        <taxon>Bacteria</taxon>
        <taxon>Pseudomonadati</taxon>
        <taxon>Pseudomonadota</taxon>
        <taxon>Alphaproteobacteria</taxon>
        <taxon>Sphingomonadales</taxon>
        <taxon>Sphingomonadaceae</taxon>
        <taxon>Sphingomonas</taxon>
    </lineage>
</organism>